<reference evidence="2 3" key="1">
    <citation type="submission" date="2016-08" db="EMBL/GenBank/DDBJ databases">
        <authorList>
            <person name="Seilhamer J.J."/>
        </authorList>
    </citation>
    <scope>NUCLEOTIDE SEQUENCE [LARGE SCALE GENOMIC DNA]</scope>
    <source>
        <strain evidence="2 3">KH-21-114</strain>
    </source>
</reference>
<evidence type="ECO:0000313" key="1">
    <source>
        <dbReference type="EMBL" id="MDF3871056.1"/>
    </source>
</evidence>
<dbReference type="Proteomes" id="UP000237230">
    <property type="component" value="Unassembled WGS sequence"/>
</dbReference>
<reference evidence="1" key="3">
    <citation type="submission" date="2023-03" db="EMBL/GenBank/DDBJ databases">
        <title>Draft assemblies of triclosan tolerant bacteria isolated from returned activated sludge.</title>
        <authorList>
            <person name="Van Hamelsveld S."/>
        </authorList>
    </citation>
    <scope>NUCLEOTIDE SEQUENCE</scope>
    <source>
        <strain evidence="1">GW210012_S60</strain>
    </source>
</reference>
<reference evidence="2 3" key="2">
    <citation type="submission" date="2018-03" db="EMBL/GenBank/DDBJ databases">
        <title>Draft genome of Pseudomonas putida strain KH-21-114.</title>
        <authorList>
            <person name="Yoshizawa S."/>
            <person name="Khan N.H."/>
            <person name="Nishimura M."/>
            <person name="Chiura H.X."/>
            <person name="Ogura Y."/>
            <person name="Hayashi T."/>
            <person name="Kogure K."/>
        </authorList>
    </citation>
    <scope>NUCLEOTIDE SEQUENCE [LARGE SCALE GENOMIC DNA]</scope>
    <source>
        <strain evidence="2 3">KH-21-114</strain>
    </source>
</reference>
<name>A0A2S3WVP1_PSEPU</name>
<comment type="caution">
    <text evidence="2">The sequence shown here is derived from an EMBL/GenBank/DDBJ whole genome shotgun (WGS) entry which is preliminary data.</text>
</comment>
<dbReference type="EMBL" id="JARJLO010000172">
    <property type="protein sequence ID" value="MDF3871056.1"/>
    <property type="molecule type" value="Genomic_DNA"/>
</dbReference>
<evidence type="ECO:0000313" key="2">
    <source>
        <dbReference type="EMBL" id="POG05488.1"/>
    </source>
</evidence>
<evidence type="ECO:0000313" key="3">
    <source>
        <dbReference type="Proteomes" id="UP000237230"/>
    </source>
</evidence>
<sequence length="131" mass="14155">MTDEIVRYPGEEPSIFQLTRIIQAMGQQYSVPITAYLSDVEILNDCAVGVVVGQIVPGLIEKRTGAYLLTTTPIFSLKRVGRFWVVDTKAGNFVLTSFKRGAGRKSLRAFITSADQPDASPTSEPGAFAGA</sequence>
<dbReference type="AlphaFoldDB" id="A0A2S3WVP1"/>
<dbReference type="RefSeq" id="WP_042131944.1">
    <property type="nucleotide sequence ID" value="NZ_BQII01000098.1"/>
</dbReference>
<organism evidence="2 3">
    <name type="scientific">Pseudomonas putida</name>
    <name type="common">Arthrobacter siderocapsulatus</name>
    <dbReference type="NCBI Taxonomy" id="303"/>
    <lineage>
        <taxon>Bacteria</taxon>
        <taxon>Pseudomonadati</taxon>
        <taxon>Pseudomonadota</taxon>
        <taxon>Gammaproteobacteria</taxon>
        <taxon>Pseudomonadales</taxon>
        <taxon>Pseudomonadaceae</taxon>
        <taxon>Pseudomonas</taxon>
    </lineage>
</organism>
<accession>A0A2S3WVP1</accession>
<gene>
    <name evidence="2" type="ORF">BGP84_21680</name>
    <name evidence="1" type="ORF">P3W50_11280</name>
</gene>
<dbReference type="OrthoDB" id="7019655at2"/>
<proteinExistence type="predicted"/>
<dbReference type="EMBL" id="MINH01000021">
    <property type="protein sequence ID" value="POG05488.1"/>
    <property type="molecule type" value="Genomic_DNA"/>
</dbReference>
<protein>
    <submittedName>
        <fullName evidence="2">Uncharacterized protein</fullName>
    </submittedName>
</protein>
<dbReference type="Proteomes" id="UP001217741">
    <property type="component" value="Unassembled WGS sequence"/>
</dbReference>